<sequence length="74" mass="7856">MKVLVIGSGGREHALAWQCAGFEEVQHVFVAPGNAGTALEHKISNIEIESEDIPALIEFAKSEAIDITIVGPEA</sequence>
<name>A0A382FLE3_9ZZZZ</name>
<dbReference type="InterPro" id="IPR020562">
    <property type="entry name" value="PRibGlycinamide_synth_N"/>
</dbReference>
<dbReference type="EMBL" id="UINC01050451">
    <property type="protein sequence ID" value="SVB63422.1"/>
    <property type="molecule type" value="Genomic_DNA"/>
</dbReference>
<dbReference type="GO" id="GO:0009113">
    <property type="term" value="P:purine nucleobase biosynthetic process"/>
    <property type="evidence" value="ECO:0007669"/>
    <property type="project" value="InterPro"/>
</dbReference>
<dbReference type="InterPro" id="IPR016185">
    <property type="entry name" value="PreATP-grasp_dom_sf"/>
</dbReference>
<accession>A0A382FLE3</accession>
<dbReference type="SUPFAM" id="SSF52440">
    <property type="entry name" value="PreATP-grasp domain"/>
    <property type="match status" value="1"/>
</dbReference>
<gene>
    <name evidence="2" type="ORF">METZ01_LOCUS216276</name>
</gene>
<feature type="non-terminal residue" evidence="2">
    <location>
        <position position="74"/>
    </location>
</feature>
<organism evidence="2">
    <name type="scientific">marine metagenome</name>
    <dbReference type="NCBI Taxonomy" id="408172"/>
    <lineage>
        <taxon>unclassified sequences</taxon>
        <taxon>metagenomes</taxon>
        <taxon>ecological metagenomes</taxon>
    </lineage>
</organism>
<proteinExistence type="predicted"/>
<dbReference type="PANTHER" id="PTHR43472">
    <property type="entry name" value="PHOSPHORIBOSYLAMINE--GLYCINE LIGASE"/>
    <property type="match status" value="1"/>
</dbReference>
<dbReference type="Gene3D" id="3.40.50.20">
    <property type="match status" value="1"/>
</dbReference>
<dbReference type="InterPro" id="IPR000115">
    <property type="entry name" value="PRibGlycinamide_synth"/>
</dbReference>
<dbReference type="Pfam" id="PF02844">
    <property type="entry name" value="GARS_N"/>
    <property type="match status" value="1"/>
</dbReference>
<dbReference type="GO" id="GO:0004637">
    <property type="term" value="F:phosphoribosylamine-glycine ligase activity"/>
    <property type="evidence" value="ECO:0007669"/>
    <property type="project" value="InterPro"/>
</dbReference>
<dbReference type="AlphaFoldDB" id="A0A382FLE3"/>
<reference evidence="2" key="1">
    <citation type="submission" date="2018-05" db="EMBL/GenBank/DDBJ databases">
        <authorList>
            <person name="Lanie J.A."/>
            <person name="Ng W.-L."/>
            <person name="Kazmierczak K.M."/>
            <person name="Andrzejewski T.M."/>
            <person name="Davidsen T.M."/>
            <person name="Wayne K.J."/>
            <person name="Tettelin H."/>
            <person name="Glass J.I."/>
            <person name="Rusch D."/>
            <person name="Podicherti R."/>
            <person name="Tsui H.-C.T."/>
            <person name="Winkler M.E."/>
        </authorList>
    </citation>
    <scope>NUCLEOTIDE SEQUENCE</scope>
</reference>
<dbReference type="PANTHER" id="PTHR43472:SF1">
    <property type="entry name" value="PHOSPHORIBOSYLAMINE--GLYCINE LIGASE, CHLOROPLASTIC"/>
    <property type="match status" value="1"/>
</dbReference>
<evidence type="ECO:0000259" key="1">
    <source>
        <dbReference type="Pfam" id="PF02844"/>
    </source>
</evidence>
<evidence type="ECO:0000313" key="2">
    <source>
        <dbReference type="EMBL" id="SVB63422.1"/>
    </source>
</evidence>
<protein>
    <recommendedName>
        <fullName evidence="1">Phosphoribosylglycinamide synthetase N-terminal domain-containing protein</fullName>
    </recommendedName>
</protein>
<feature type="domain" description="Phosphoribosylglycinamide synthetase N-terminal" evidence="1">
    <location>
        <begin position="1"/>
        <end position="74"/>
    </location>
</feature>